<name>A0ABW7J0J7_9VIBR</name>
<comment type="caution">
    <text evidence="2">The sequence shown here is derived from an EMBL/GenBank/DDBJ whole genome shotgun (WGS) entry which is preliminary data.</text>
</comment>
<gene>
    <name evidence="2" type="ORF">ACGRQ9_17285</name>
</gene>
<dbReference type="CDD" id="cd00093">
    <property type="entry name" value="HTH_XRE"/>
    <property type="match status" value="1"/>
</dbReference>
<dbReference type="SUPFAM" id="SSF47413">
    <property type="entry name" value="lambda repressor-like DNA-binding domains"/>
    <property type="match status" value="1"/>
</dbReference>
<sequence length="77" mass="8537">MNNISLFRNQAGISQSKLSEMVGVIPSTIGNYESGIRAVNIHMGWKIVNAFKKLGIKCQFTDVFPNPTELNDTKVSH</sequence>
<dbReference type="Pfam" id="PF01381">
    <property type="entry name" value="HTH_3"/>
    <property type="match status" value="1"/>
</dbReference>
<keyword evidence="3" id="KW-1185">Reference proteome</keyword>
<evidence type="ECO:0000259" key="1">
    <source>
        <dbReference type="PROSITE" id="PS50943"/>
    </source>
</evidence>
<dbReference type="RefSeq" id="WP_394608711.1">
    <property type="nucleotide sequence ID" value="NZ_JBIHSN010000003.1"/>
</dbReference>
<protein>
    <submittedName>
        <fullName evidence="2">Helix-turn-helix domain-containing protein</fullName>
    </submittedName>
</protein>
<dbReference type="Gene3D" id="1.10.260.40">
    <property type="entry name" value="lambda repressor-like DNA-binding domains"/>
    <property type="match status" value="1"/>
</dbReference>
<evidence type="ECO:0000313" key="2">
    <source>
        <dbReference type="EMBL" id="MFH0267201.1"/>
    </source>
</evidence>
<dbReference type="SMART" id="SM00530">
    <property type="entry name" value="HTH_XRE"/>
    <property type="match status" value="1"/>
</dbReference>
<proteinExistence type="predicted"/>
<evidence type="ECO:0000313" key="3">
    <source>
        <dbReference type="Proteomes" id="UP001607151"/>
    </source>
</evidence>
<dbReference type="Proteomes" id="UP001607151">
    <property type="component" value="Unassembled WGS sequence"/>
</dbReference>
<reference evidence="2 3" key="1">
    <citation type="submission" date="2024-10" db="EMBL/GenBank/DDBJ databases">
        <authorList>
            <person name="Yibar A."/>
            <person name="Saticioglu I.B."/>
            <person name="Duman M."/>
            <person name="Ajmi N."/>
            <person name="Gurler F."/>
            <person name="Ay H."/>
            <person name="Onuk E."/>
            <person name="Guler S."/>
            <person name="Romalde J.L."/>
        </authorList>
    </citation>
    <scope>NUCLEOTIDE SEQUENCE [LARGE SCALE GENOMIC DNA]</scope>
    <source>
        <strain evidence="2 3">14-MA-B</strain>
    </source>
</reference>
<dbReference type="PROSITE" id="PS50943">
    <property type="entry name" value="HTH_CROC1"/>
    <property type="match status" value="1"/>
</dbReference>
<accession>A0ABW7J0J7</accession>
<feature type="domain" description="HTH cro/C1-type" evidence="1">
    <location>
        <begin position="4"/>
        <end position="63"/>
    </location>
</feature>
<dbReference type="EMBL" id="JBIHSN010000003">
    <property type="protein sequence ID" value="MFH0267201.1"/>
    <property type="molecule type" value="Genomic_DNA"/>
</dbReference>
<dbReference type="InterPro" id="IPR001387">
    <property type="entry name" value="Cro/C1-type_HTH"/>
</dbReference>
<dbReference type="InterPro" id="IPR010982">
    <property type="entry name" value="Lambda_DNA-bd_dom_sf"/>
</dbReference>
<organism evidence="2 3">
    <name type="scientific">Vibrio rumoiensis</name>
    <dbReference type="NCBI Taxonomy" id="76258"/>
    <lineage>
        <taxon>Bacteria</taxon>
        <taxon>Pseudomonadati</taxon>
        <taxon>Pseudomonadota</taxon>
        <taxon>Gammaproteobacteria</taxon>
        <taxon>Vibrionales</taxon>
        <taxon>Vibrionaceae</taxon>
        <taxon>Vibrio</taxon>
    </lineage>
</organism>